<reference evidence="1 2" key="1">
    <citation type="journal article" date="2022" name="Hortic Res">
        <title>A haplotype resolved chromosomal level avocado genome allows analysis of novel avocado genes.</title>
        <authorList>
            <person name="Nath O."/>
            <person name="Fletcher S.J."/>
            <person name="Hayward A."/>
            <person name="Shaw L.M."/>
            <person name="Masouleh A.K."/>
            <person name="Furtado A."/>
            <person name="Henry R.J."/>
            <person name="Mitter N."/>
        </authorList>
    </citation>
    <scope>NUCLEOTIDE SEQUENCE [LARGE SCALE GENOMIC DNA]</scope>
    <source>
        <strain evidence="2">cv. Hass</strain>
    </source>
</reference>
<accession>A0ACC2LAI6</accession>
<proteinExistence type="predicted"/>
<evidence type="ECO:0000313" key="1">
    <source>
        <dbReference type="EMBL" id="KAJ8630506.1"/>
    </source>
</evidence>
<name>A0ACC2LAI6_PERAE</name>
<dbReference type="EMBL" id="CM056815">
    <property type="protein sequence ID" value="KAJ8630506.1"/>
    <property type="molecule type" value="Genomic_DNA"/>
</dbReference>
<sequence length="153" mass="17678">MMHSNERFFNFPPPETRAFLQFSISRALLSPYSFIAFLLRCPLSSSPSFFDRRPSSFALLLRRPLSSIAVLLRSQSLFIRPASSLRSFFLAFFLHHRHRSFVAPLPLFALLHRPLRSPQSSLTYENPKTNEHSQANDIRDVNVWSPVIYLNGV</sequence>
<protein>
    <submittedName>
        <fullName evidence="1">Uncharacterized protein</fullName>
    </submittedName>
</protein>
<organism evidence="1 2">
    <name type="scientific">Persea americana</name>
    <name type="common">Avocado</name>
    <dbReference type="NCBI Taxonomy" id="3435"/>
    <lineage>
        <taxon>Eukaryota</taxon>
        <taxon>Viridiplantae</taxon>
        <taxon>Streptophyta</taxon>
        <taxon>Embryophyta</taxon>
        <taxon>Tracheophyta</taxon>
        <taxon>Spermatophyta</taxon>
        <taxon>Magnoliopsida</taxon>
        <taxon>Magnoliidae</taxon>
        <taxon>Laurales</taxon>
        <taxon>Lauraceae</taxon>
        <taxon>Persea</taxon>
    </lineage>
</organism>
<evidence type="ECO:0000313" key="2">
    <source>
        <dbReference type="Proteomes" id="UP001234297"/>
    </source>
</evidence>
<keyword evidence="2" id="KW-1185">Reference proteome</keyword>
<dbReference type="Proteomes" id="UP001234297">
    <property type="component" value="Chromosome 7"/>
</dbReference>
<gene>
    <name evidence="1" type="ORF">MRB53_023829</name>
</gene>
<comment type="caution">
    <text evidence="1">The sequence shown here is derived from an EMBL/GenBank/DDBJ whole genome shotgun (WGS) entry which is preliminary data.</text>
</comment>